<name>A0A0M6YBP0_9HYPH</name>
<keyword evidence="1" id="KW-0472">Membrane</keyword>
<keyword evidence="1" id="KW-0812">Transmembrane</keyword>
<evidence type="ECO:0000313" key="2">
    <source>
        <dbReference type="EMBL" id="CTQ46933.1"/>
    </source>
</evidence>
<evidence type="ECO:0000256" key="1">
    <source>
        <dbReference type="SAM" id="Phobius"/>
    </source>
</evidence>
<keyword evidence="1" id="KW-1133">Transmembrane helix</keyword>
<reference evidence="3" key="1">
    <citation type="submission" date="2015-07" db="EMBL/GenBank/DDBJ databases">
        <authorList>
            <person name="Rodrigo-Torres Lidia"/>
            <person name="Arahal R.David."/>
        </authorList>
    </citation>
    <scope>NUCLEOTIDE SEQUENCE [LARGE SCALE GENOMIC DNA]</scope>
    <source>
        <strain evidence="3">CECT 4801</strain>
    </source>
</reference>
<dbReference type="Proteomes" id="UP000048926">
    <property type="component" value="Unassembled WGS sequence"/>
</dbReference>
<gene>
    <name evidence="2" type="ORF">LAL4801_05393</name>
</gene>
<keyword evidence="3" id="KW-1185">Reference proteome</keyword>
<dbReference type="EMBL" id="CXST01000004">
    <property type="protein sequence ID" value="CTQ46933.1"/>
    <property type="molecule type" value="Genomic_DNA"/>
</dbReference>
<evidence type="ECO:0000313" key="3">
    <source>
        <dbReference type="Proteomes" id="UP000048926"/>
    </source>
</evidence>
<protein>
    <recommendedName>
        <fullName evidence="4">DUF2946 domain-containing protein</fullName>
    </recommendedName>
</protein>
<evidence type="ECO:0008006" key="4">
    <source>
        <dbReference type="Google" id="ProtNLM"/>
    </source>
</evidence>
<accession>A0A0M6YBP0</accession>
<organism evidence="2 3">
    <name type="scientific">Roseibium aggregatum</name>
    <dbReference type="NCBI Taxonomy" id="187304"/>
    <lineage>
        <taxon>Bacteria</taxon>
        <taxon>Pseudomonadati</taxon>
        <taxon>Pseudomonadota</taxon>
        <taxon>Alphaproteobacteria</taxon>
        <taxon>Hyphomicrobiales</taxon>
        <taxon>Stappiaceae</taxon>
        <taxon>Roseibium</taxon>
    </lineage>
</organism>
<proteinExistence type="predicted"/>
<sequence>MLNSTYQALVFVLDWIISRNMTRPVHHISRLAATILFAIALLFAGFAPAHQAMMAPGEHVAANAGMPCETMMGHASAMMGDEMPDDGQVKFDLCCGGALCAADTVRDSQEMALGFAQALAFTQLPPDALHVSDTTLPERPPRLL</sequence>
<dbReference type="AlphaFoldDB" id="A0A0M6YBP0"/>
<feature type="transmembrane region" description="Helical" evidence="1">
    <location>
        <begin position="28"/>
        <end position="47"/>
    </location>
</feature>